<sequence>MIKGYQAELMDIYEKIRTEENRNLKKRHEEIKEKFPEIIDVIFLYKNFV</sequence>
<protein>
    <submittedName>
        <fullName evidence="1">Uncharacterized protein</fullName>
    </submittedName>
</protein>
<evidence type="ECO:0000313" key="2">
    <source>
        <dbReference type="Proteomes" id="UP000010420"/>
    </source>
</evidence>
<dbReference type="HOGENOM" id="CLU_3134074_0_0_9"/>
<keyword evidence="2" id="KW-1185">Reference proteome</keyword>
<proteinExistence type="predicted"/>
<dbReference type="PATRIC" id="fig|545697.3.peg.1096"/>
<dbReference type="Proteomes" id="UP000010420">
    <property type="component" value="Unassembled WGS sequence"/>
</dbReference>
<reference evidence="1 2" key="1">
    <citation type="submission" date="2012-05" db="EMBL/GenBank/DDBJ databases">
        <authorList>
            <person name="Weinstock G."/>
            <person name="Sodergren E."/>
            <person name="Lobos E.A."/>
            <person name="Fulton L."/>
            <person name="Fulton R."/>
            <person name="Courtney L."/>
            <person name="Fronick C."/>
            <person name="O'Laughlin M."/>
            <person name="Godfrey J."/>
            <person name="Wilson R.M."/>
            <person name="Miner T."/>
            <person name="Farmer C."/>
            <person name="Delehaunty K."/>
            <person name="Cordes M."/>
            <person name="Minx P."/>
            <person name="Tomlinson C."/>
            <person name="Chen J."/>
            <person name="Wollam A."/>
            <person name="Pepin K.H."/>
            <person name="Bhonagiri V."/>
            <person name="Zhang X."/>
            <person name="Suruliraj S."/>
            <person name="Warren W."/>
            <person name="Mitreva M."/>
            <person name="Mardis E.R."/>
            <person name="Wilson R.K."/>
        </authorList>
    </citation>
    <scope>NUCLEOTIDE SEQUENCE [LARGE SCALE GENOMIC DNA]</scope>
    <source>
        <strain evidence="1 2">DSM 1785</strain>
    </source>
</reference>
<organism evidence="1 2">
    <name type="scientific">Clostridium celatum DSM 1785</name>
    <dbReference type="NCBI Taxonomy" id="545697"/>
    <lineage>
        <taxon>Bacteria</taxon>
        <taxon>Bacillati</taxon>
        <taxon>Bacillota</taxon>
        <taxon>Clostridia</taxon>
        <taxon>Eubacteriales</taxon>
        <taxon>Clostridiaceae</taxon>
        <taxon>Clostridium</taxon>
    </lineage>
</organism>
<evidence type="ECO:0000313" key="1">
    <source>
        <dbReference type="EMBL" id="EKY27870.1"/>
    </source>
</evidence>
<dbReference type="AlphaFoldDB" id="L1QJM3"/>
<comment type="caution">
    <text evidence="1">The sequence shown here is derived from an EMBL/GenBank/DDBJ whole genome shotgun (WGS) entry which is preliminary data.</text>
</comment>
<dbReference type="EMBL" id="AMEZ01000029">
    <property type="protein sequence ID" value="EKY27870.1"/>
    <property type="molecule type" value="Genomic_DNA"/>
</dbReference>
<name>L1QJM3_9CLOT</name>
<dbReference type="STRING" id="545697.HMPREF0216_01115"/>
<accession>L1QJM3</accession>
<gene>
    <name evidence="1" type="ORF">HMPREF0216_01115</name>
</gene>